<organism evidence="1 2">
    <name type="scientific">Cloacibacterium rupense</name>
    <dbReference type="NCBI Taxonomy" id="517423"/>
    <lineage>
        <taxon>Bacteria</taxon>
        <taxon>Pseudomonadati</taxon>
        <taxon>Bacteroidota</taxon>
        <taxon>Flavobacteriia</taxon>
        <taxon>Flavobacteriales</taxon>
        <taxon>Weeksellaceae</taxon>
    </lineage>
</organism>
<name>A0ABQ2NMW0_9FLAO</name>
<reference evidence="2" key="1">
    <citation type="journal article" date="2019" name="Int. J. Syst. Evol. Microbiol.">
        <title>The Global Catalogue of Microorganisms (GCM) 10K type strain sequencing project: providing services to taxonomists for standard genome sequencing and annotation.</title>
        <authorList>
            <consortium name="The Broad Institute Genomics Platform"/>
            <consortium name="The Broad Institute Genome Sequencing Center for Infectious Disease"/>
            <person name="Wu L."/>
            <person name="Ma J."/>
        </authorList>
    </citation>
    <scope>NUCLEOTIDE SEQUENCE [LARGE SCALE GENOMIC DNA]</scope>
    <source>
        <strain evidence="2">CGMCC 1.7656</strain>
    </source>
</reference>
<sequence>MTEKIYKILLDDKLLGTTKLEYGDPPMGVVFGQINFAEKSIGYDFIKQYCIDKLIEIQTDYPSDKLISTGQIANLKVYNPENLELVGIGNNIEGMDSDKYTITILGLDSEIYEKEFPKHIAEYEQKFNS</sequence>
<keyword evidence="2" id="KW-1185">Reference proteome</keyword>
<proteinExistence type="predicted"/>
<dbReference type="RefSeq" id="WP_188618037.1">
    <property type="nucleotide sequence ID" value="NZ_BMLV01000004.1"/>
</dbReference>
<protein>
    <submittedName>
        <fullName evidence="1">Uncharacterized protein</fullName>
    </submittedName>
</protein>
<evidence type="ECO:0000313" key="1">
    <source>
        <dbReference type="EMBL" id="GGP05240.1"/>
    </source>
</evidence>
<accession>A0ABQ2NMW0</accession>
<dbReference type="Proteomes" id="UP000620064">
    <property type="component" value="Unassembled WGS sequence"/>
</dbReference>
<comment type="caution">
    <text evidence="1">The sequence shown here is derived from an EMBL/GenBank/DDBJ whole genome shotgun (WGS) entry which is preliminary data.</text>
</comment>
<evidence type="ECO:0000313" key="2">
    <source>
        <dbReference type="Proteomes" id="UP000620064"/>
    </source>
</evidence>
<dbReference type="EMBL" id="BMLV01000004">
    <property type="protein sequence ID" value="GGP05240.1"/>
    <property type="molecule type" value="Genomic_DNA"/>
</dbReference>
<gene>
    <name evidence="1" type="ORF">GCM10010992_20650</name>
</gene>